<dbReference type="EMBL" id="CP035708">
    <property type="protein sequence ID" value="QEN00737.1"/>
    <property type="molecule type" value="Genomic_DNA"/>
</dbReference>
<dbReference type="Proteomes" id="UP001549111">
    <property type="component" value="Unassembled WGS sequence"/>
</dbReference>
<organism evidence="2 3">
    <name type="scientific">Sphaerotilus sulfidivorans</name>
    <dbReference type="NCBI Taxonomy" id="639200"/>
    <lineage>
        <taxon>Bacteria</taxon>
        <taxon>Pseudomonadati</taxon>
        <taxon>Pseudomonadota</taxon>
        <taxon>Betaproteobacteria</taxon>
        <taxon>Burkholderiales</taxon>
        <taxon>Sphaerotilaceae</taxon>
        <taxon>Sphaerotilus</taxon>
    </lineage>
</organism>
<accession>A0A5C1PZ85</accession>
<evidence type="ECO:0000313" key="3">
    <source>
        <dbReference type="Proteomes" id="UP000323522"/>
    </source>
</evidence>
<dbReference type="InterPro" id="IPR014547">
    <property type="entry name" value="UCP028477"/>
</dbReference>
<reference evidence="1 4" key="2">
    <citation type="submission" date="2024-06" db="EMBL/GenBank/DDBJ databases">
        <title>Genomic Encyclopedia of Type Strains, Phase IV (KMG-IV): sequencing the most valuable type-strain genomes for metagenomic binning, comparative biology and taxonomic classification.</title>
        <authorList>
            <person name="Goeker M."/>
        </authorList>
    </citation>
    <scope>NUCLEOTIDE SEQUENCE [LARGE SCALE GENOMIC DNA]</scope>
    <source>
        <strain evidence="1 4">D-501</strain>
    </source>
</reference>
<evidence type="ECO:0000313" key="4">
    <source>
        <dbReference type="Proteomes" id="UP001549111"/>
    </source>
</evidence>
<reference evidence="2 3" key="1">
    <citation type="submission" date="2019-02" db="EMBL/GenBank/DDBJ databases">
        <title>Complete Genome Sequence and Methylome Analysis of Sphaerotilus natans subsp. sulfidivorans D-507.</title>
        <authorList>
            <person name="Fomenkov A."/>
            <person name="Gridneva E."/>
            <person name="Smolyakov D."/>
            <person name="Dubinina G."/>
            <person name="Vincze T."/>
            <person name="Grabovich M."/>
            <person name="Roberts R.J."/>
        </authorList>
    </citation>
    <scope>NUCLEOTIDE SEQUENCE [LARGE SCALE GENOMIC DNA]</scope>
    <source>
        <strain evidence="2 3">D-507</strain>
    </source>
</reference>
<evidence type="ECO:0000313" key="1">
    <source>
        <dbReference type="EMBL" id="MET3603287.1"/>
    </source>
</evidence>
<dbReference type="Proteomes" id="UP000323522">
    <property type="component" value="Chromosome"/>
</dbReference>
<dbReference type="OrthoDB" id="9000139at2"/>
<gene>
    <name evidence="1" type="ORF">ABIC99_001071</name>
    <name evidence="2" type="ORF">EWH46_08080</name>
</gene>
<sequence>MIRAAAWPLALLIPLLLLLAPPARADLLRPCAVAPDPGPRAIGRMLMLAERVRSTLESSGRRVALVSRAGLDLDRIGHRFSHAGFSVRASADGPWSVRQLYYACEEGRSRLFDQGLAGFLAGAERPERGHLSVVLLPLEARADEAALETALLDAGRSLEVLGTVYSPNAHAFSTRYQNCNQWAIELIAAAGGAGPGREAAQAWLRRTGYQPSRIELPLWAVDLTRLVPWLHHDDHPPEDLAAGRMQVSLPAALEDFLRQRWPAAERLAFCHAGARGVLRRGWAPLSDDCMPEPGDEVFALE</sequence>
<keyword evidence="4" id="KW-1185">Reference proteome</keyword>
<protein>
    <submittedName>
        <fullName evidence="2">DUF2145 domain-containing protein</fullName>
    </submittedName>
</protein>
<dbReference type="Pfam" id="PF09916">
    <property type="entry name" value="DUF2145"/>
    <property type="match status" value="1"/>
</dbReference>
<evidence type="ECO:0000313" key="2">
    <source>
        <dbReference type="EMBL" id="QEN00737.1"/>
    </source>
</evidence>
<dbReference type="AlphaFoldDB" id="A0A5C1PZ85"/>
<name>A0A5C1PZ85_9BURK</name>
<dbReference type="EMBL" id="JBEPLS010000003">
    <property type="protein sequence ID" value="MET3603287.1"/>
    <property type="molecule type" value="Genomic_DNA"/>
</dbReference>
<dbReference type="RefSeq" id="WP_149503459.1">
    <property type="nucleotide sequence ID" value="NZ_CP035708.1"/>
</dbReference>
<dbReference type="KEGG" id="snn:EWH46_08080"/>
<proteinExistence type="predicted"/>